<evidence type="ECO:0000259" key="10">
    <source>
        <dbReference type="PROSITE" id="PS51698"/>
    </source>
</evidence>
<name>A0ABD1LC07_9FABA</name>
<dbReference type="SMART" id="SM00185">
    <property type="entry name" value="ARM"/>
    <property type="match status" value="5"/>
</dbReference>
<dbReference type="Gene3D" id="1.25.10.10">
    <property type="entry name" value="Leucine-rich Repeat Variant"/>
    <property type="match status" value="2"/>
</dbReference>
<dbReference type="CDD" id="cd16664">
    <property type="entry name" value="RING-Ubox_PUB"/>
    <property type="match status" value="1"/>
</dbReference>
<feature type="repeat" description="ARM" evidence="8">
    <location>
        <begin position="664"/>
        <end position="706"/>
    </location>
</feature>
<evidence type="ECO:0000256" key="6">
    <source>
        <dbReference type="ARBA" id="ARBA00022737"/>
    </source>
</evidence>
<evidence type="ECO:0000256" key="7">
    <source>
        <dbReference type="ARBA" id="ARBA00022786"/>
    </source>
</evidence>
<dbReference type="InterPro" id="IPR013083">
    <property type="entry name" value="Znf_RING/FYVE/PHD"/>
</dbReference>
<evidence type="ECO:0000256" key="4">
    <source>
        <dbReference type="ARBA" id="ARBA00012483"/>
    </source>
</evidence>
<dbReference type="InterPro" id="IPR003613">
    <property type="entry name" value="Ubox_domain"/>
</dbReference>
<evidence type="ECO:0000313" key="11">
    <source>
        <dbReference type="EMBL" id="KAL2321054.1"/>
    </source>
</evidence>
<dbReference type="InterPro" id="IPR000225">
    <property type="entry name" value="Armadillo"/>
</dbReference>
<dbReference type="InterPro" id="IPR045210">
    <property type="entry name" value="RING-Ubox_PUB"/>
</dbReference>
<comment type="pathway">
    <text evidence="3">Protein modification; protein ubiquitination.</text>
</comment>
<evidence type="ECO:0000313" key="12">
    <source>
        <dbReference type="Proteomes" id="UP001603857"/>
    </source>
</evidence>
<evidence type="ECO:0000256" key="3">
    <source>
        <dbReference type="ARBA" id="ARBA00004906"/>
    </source>
</evidence>
<reference evidence="11 12" key="1">
    <citation type="submission" date="2024-08" db="EMBL/GenBank/DDBJ databases">
        <title>Insights into the chromosomal genome structure of Flemingia macrophylla.</title>
        <authorList>
            <person name="Ding Y."/>
            <person name="Zhao Y."/>
            <person name="Bi W."/>
            <person name="Wu M."/>
            <person name="Zhao G."/>
            <person name="Gong Y."/>
            <person name="Li W."/>
            <person name="Zhang P."/>
        </authorList>
    </citation>
    <scope>NUCLEOTIDE SEQUENCE [LARGE SCALE GENOMIC DNA]</scope>
    <source>
        <strain evidence="11">DYQJB</strain>
        <tissue evidence="11">Leaf</tissue>
    </source>
</reference>
<dbReference type="PANTHER" id="PTHR23315:SF278">
    <property type="entry name" value="U-BOX DOMAIN-CONTAINING PROTEIN 3"/>
    <property type="match status" value="1"/>
</dbReference>
<keyword evidence="5" id="KW-0808">Transferase</keyword>
<dbReference type="InterPro" id="IPR016024">
    <property type="entry name" value="ARM-type_fold"/>
</dbReference>
<dbReference type="Pfam" id="PF04564">
    <property type="entry name" value="U-box"/>
    <property type="match status" value="1"/>
</dbReference>
<dbReference type="InterPro" id="IPR011989">
    <property type="entry name" value="ARM-like"/>
</dbReference>
<comment type="caution">
    <text evidence="11">The sequence shown here is derived from an EMBL/GenBank/DDBJ whole genome shotgun (WGS) entry which is preliminary data.</text>
</comment>
<dbReference type="GO" id="GO:0016567">
    <property type="term" value="P:protein ubiquitination"/>
    <property type="evidence" value="ECO:0007669"/>
    <property type="project" value="UniProtKB-ARBA"/>
</dbReference>
<dbReference type="PROSITE" id="PS51698">
    <property type="entry name" value="U_BOX"/>
    <property type="match status" value="1"/>
</dbReference>
<feature type="domain" description="U-box" evidence="10">
    <location>
        <begin position="270"/>
        <end position="344"/>
    </location>
</feature>
<keyword evidence="12" id="KW-1185">Reference proteome</keyword>
<dbReference type="InterPro" id="IPR057314">
    <property type="entry name" value="PUB2-4-like_N"/>
</dbReference>
<accession>A0ABD1LC07</accession>
<dbReference type="AlphaFoldDB" id="A0ABD1LC07"/>
<dbReference type="EC" id="2.3.2.27" evidence="4"/>
<evidence type="ECO:0000256" key="8">
    <source>
        <dbReference type="PROSITE-ProRule" id="PRU00259"/>
    </source>
</evidence>
<comment type="function">
    <text evidence="2">Functions as an E3 ubiquitin ligase.</text>
</comment>
<dbReference type="Proteomes" id="UP001603857">
    <property type="component" value="Unassembled WGS sequence"/>
</dbReference>
<dbReference type="GO" id="GO:0061630">
    <property type="term" value="F:ubiquitin protein ligase activity"/>
    <property type="evidence" value="ECO:0007669"/>
    <property type="project" value="UniProtKB-EC"/>
</dbReference>
<dbReference type="Pfam" id="PF25598">
    <property type="entry name" value="ARM_PUB"/>
    <property type="match status" value="1"/>
</dbReference>
<feature type="repeat" description="ARM" evidence="8">
    <location>
        <begin position="705"/>
        <end position="746"/>
    </location>
</feature>
<comment type="catalytic activity">
    <reaction evidence="1">
        <text>S-ubiquitinyl-[E2 ubiquitin-conjugating enzyme]-L-cysteine + [acceptor protein]-L-lysine = [E2 ubiquitin-conjugating enzyme]-L-cysteine + N(6)-ubiquitinyl-[acceptor protein]-L-lysine.</text>
        <dbReference type="EC" id="2.3.2.27"/>
    </reaction>
</comment>
<keyword evidence="6" id="KW-0677">Repeat</keyword>
<dbReference type="EMBL" id="JBGMDY010000010">
    <property type="protein sequence ID" value="KAL2321054.1"/>
    <property type="molecule type" value="Genomic_DNA"/>
</dbReference>
<sequence length="827" mass="92321">MKKRKPFHSPLYFTNHFTFRQSYSTFKVTAMHIGQTNTISVKCLVNGISRFIHLVSCQTVKLVPLQMNCNNMAGVLKYLKPMLDDIVDYNIALDENLYRECEELDMWVKEAREFIQKWGPKMSKIHSVLQSGELLIKLQNSSLKICHMIVRSLKSPASVSVLANLQNYIQELQCHMKEPAMVYIEEALKNQMENIEPLYDHLKEIIGLLNITSNEELLNESIAVEMERSNAEVNKTKEDLDEINQIVNLVCNLRDYVMKDEHSEVKSGVAVPPYFRCPLSLEIMLDPVIVASGQTYERQSIQKWLDHGLTVCPNTHMRLVHTNLIPNYTVKAMIANWCEENNLKLPSNYKQSSSARISPPSDNLLHQNLDRVCSFESSHSCNSNLDKIGTAFEKQKDDNSFRSSKESNRCQNGETGKFEQQSPVPSCSNSRSESFSSSISSTDYVLPVSNEVSSISNKHQHLELSEEITNGCHTSPACKESGIHPWLSGKQFHSPGSKIGRMMNGNKYNENNNNRIVTSHSKVDSHPVSNLGFDELITASHVNELIEDLQSHLNETQTIAAEKLRFYTKHNMENRIIVGRCGAIMPLLSLLYSNTKITQEHAVTALLNLSINDRNKTSIMEAGTIEPFIHVLQTGNDGAKENSAAALFSLSVIDNNKAKIGRSGAIKALVDLLGSGTLRGKKDAATALFNLSIFHENKARIVQAGAVKFLVPLVDPADEMVDKAVALLANLSTIEEGRLEITREGGISVLVEIVESGSRRGKENAASILLQLCLHSRKFCTLVLHEGAIPPLVALSQFGTPRAKEKAQQLLSHFRNQREGAMGKGKS</sequence>
<organism evidence="11 12">
    <name type="scientific">Flemingia macrophylla</name>
    <dbReference type="NCBI Taxonomy" id="520843"/>
    <lineage>
        <taxon>Eukaryota</taxon>
        <taxon>Viridiplantae</taxon>
        <taxon>Streptophyta</taxon>
        <taxon>Embryophyta</taxon>
        <taxon>Tracheophyta</taxon>
        <taxon>Spermatophyta</taxon>
        <taxon>Magnoliopsida</taxon>
        <taxon>eudicotyledons</taxon>
        <taxon>Gunneridae</taxon>
        <taxon>Pentapetalae</taxon>
        <taxon>rosids</taxon>
        <taxon>fabids</taxon>
        <taxon>Fabales</taxon>
        <taxon>Fabaceae</taxon>
        <taxon>Papilionoideae</taxon>
        <taxon>50 kb inversion clade</taxon>
        <taxon>NPAAA clade</taxon>
        <taxon>indigoferoid/millettioid clade</taxon>
        <taxon>Phaseoleae</taxon>
        <taxon>Flemingia</taxon>
    </lineage>
</organism>
<evidence type="ECO:0000256" key="5">
    <source>
        <dbReference type="ARBA" id="ARBA00022679"/>
    </source>
</evidence>
<dbReference type="Gene3D" id="3.30.40.10">
    <property type="entry name" value="Zinc/RING finger domain, C3HC4 (zinc finger)"/>
    <property type="match status" value="1"/>
</dbReference>
<feature type="repeat" description="ARM" evidence="8">
    <location>
        <begin position="582"/>
        <end position="624"/>
    </location>
</feature>
<dbReference type="PROSITE" id="PS50176">
    <property type="entry name" value="ARM_REPEAT"/>
    <property type="match status" value="3"/>
</dbReference>
<proteinExistence type="predicted"/>
<evidence type="ECO:0000256" key="1">
    <source>
        <dbReference type="ARBA" id="ARBA00000900"/>
    </source>
</evidence>
<dbReference type="Pfam" id="PF25240">
    <property type="entry name" value="PUB2_N"/>
    <property type="match status" value="1"/>
</dbReference>
<protein>
    <recommendedName>
        <fullName evidence="4">RING-type E3 ubiquitin transferase</fullName>
        <ecNumber evidence="4">2.3.2.27</ecNumber>
    </recommendedName>
</protein>
<dbReference type="SUPFAM" id="SSF48371">
    <property type="entry name" value="ARM repeat"/>
    <property type="match status" value="1"/>
</dbReference>
<feature type="compositionally biased region" description="Polar residues" evidence="9">
    <location>
        <begin position="409"/>
        <end position="425"/>
    </location>
</feature>
<feature type="region of interest" description="Disordered" evidence="9">
    <location>
        <begin position="395"/>
        <end position="432"/>
    </location>
</feature>
<keyword evidence="7" id="KW-0833">Ubl conjugation pathway</keyword>
<gene>
    <name evidence="11" type="ORF">Fmac_030023</name>
</gene>
<dbReference type="SUPFAM" id="SSF57850">
    <property type="entry name" value="RING/U-box"/>
    <property type="match status" value="1"/>
</dbReference>
<evidence type="ECO:0000256" key="9">
    <source>
        <dbReference type="SAM" id="MobiDB-lite"/>
    </source>
</evidence>
<dbReference type="FunFam" id="1.25.10.10:FF:000082">
    <property type="entry name" value="RING-type E3 ubiquitin transferase"/>
    <property type="match status" value="1"/>
</dbReference>
<feature type="compositionally biased region" description="Basic and acidic residues" evidence="9">
    <location>
        <begin position="395"/>
        <end position="408"/>
    </location>
</feature>
<dbReference type="SMART" id="SM00504">
    <property type="entry name" value="Ubox"/>
    <property type="match status" value="1"/>
</dbReference>
<dbReference type="FunFam" id="3.30.40.10:FF:000442">
    <property type="entry name" value="RING-type E3 ubiquitin transferase"/>
    <property type="match status" value="1"/>
</dbReference>
<dbReference type="PANTHER" id="PTHR23315">
    <property type="entry name" value="U BOX DOMAIN-CONTAINING"/>
    <property type="match status" value="1"/>
</dbReference>
<dbReference type="InterPro" id="IPR058678">
    <property type="entry name" value="ARM_PUB"/>
</dbReference>
<evidence type="ECO:0000256" key="2">
    <source>
        <dbReference type="ARBA" id="ARBA00003861"/>
    </source>
</evidence>